<dbReference type="SUPFAM" id="SSF88713">
    <property type="entry name" value="Glycoside hydrolase/deacetylase"/>
    <property type="match status" value="1"/>
</dbReference>
<dbReference type="Proteomes" id="UP000318413">
    <property type="component" value="Unassembled WGS sequence"/>
</dbReference>
<dbReference type="Gene3D" id="3.20.20.370">
    <property type="entry name" value="Glycoside hydrolase/deacetylase"/>
    <property type="match status" value="1"/>
</dbReference>
<dbReference type="InterPro" id="IPR011330">
    <property type="entry name" value="Glyco_hydro/deAcase_b/a-brl"/>
</dbReference>
<organism evidence="1 2">
    <name type="scientific">Sphingomonas oligophenolica</name>
    <dbReference type="NCBI Taxonomy" id="301154"/>
    <lineage>
        <taxon>Bacteria</taxon>
        <taxon>Pseudomonadati</taxon>
        <taxon>Pseudomonadota</taxon>
        <taxon>Alphaproteobacteria</taxon>
        <taxon>Sphingomonadales</taxon>
        <taxon>Sphingomonadaceae</taxon>
        <taxon>Sphingomonas</taxon>
    </lineage>
</organism>
<proteinExistence type="predicted"/>
<dbReference type="OrthoDB" id="9771584at2"/>
<accession>A0A502C6Q1</accession>
<evidence type="ECO:0000313" key="1">
    <source>
        <dbReference type="EMBL" id="TPG08472.1"/>
    </source>
</evidence>
<evidence type="ECO:0000313" key="2">
    <source>
        <dbReference type="Proteomes" id="UP000318413"/>
    </source>
</evidence>
<protein>
    <submittedName>
        <fullName evidence="1">WalW protein</fullName>
    </submittedName>
</protein>
<reference evidence="1 2" key="1">
    <citation type="journal article" date="2019" name="Environ. Microbiol.">
        <title>Species interactions and distinct microbial communities in high Arctic permafrost affected cryosols are associated with the CH4 and CO2 gas fluxes.</title>
        <authorList>
            <person name="Altshuler I."/>
            <person name="Hamel J."/>
            <person name="Turney S."/>
            <person name="Magnuson E."/>
            <person name="Levesque R."/>
            <person name="Greer C."/>
            <person name="Whyte L.G."/>
        </authorList>
    </citation>
    <scope>NUCLEOTIDE SEQUENCE [LARGE SCALE GENOMIC DNA]</scope>
    <source>
        <strain evidence="1 2">S5.1</strain>
    </source>
</reference>
<gene>
    <name evidence="1" type="ORF">EAH84_13950</name>
</gene>
<keyword evidence="2" id="KW-1185">Reference proteome</keyword>
<dbReference type="AlphaFoldDB" id="A0A502C6Q1"/>
<sequence length="343" mass="37160">MTRWGKRPTDVADRAGPPYRVPPPVARDLVVWPDAFGTRFMVHVDVEEEFDWSRPFDPADRATSAMRAFPAAHRRFVDRGVPLTSFVDHPVVSDPASVDILAATLADGRSAIGAQLHGWVTPPFAEASPGDGYAGNLPRALEAAKIASLTDALTTAFGAAPLIFRSGRYGIGPDTIDLLAARGYRIDSTIRARYDYRGDGGPDFRAVGSAAYRAGPLVELPFTTMFAGLMRHRGAGLYDALGAIPRARGVFARAGLLQRVSLTPEDMPIRDALQAVDAAVESGLRLLVFSFHSPSLEPGHTPYVRDARDLARFWRWWDVMLDRLDALGIAPTGLAEVIDASAV</sequence>
<dbReference type="GO" id="GO:0005975">
    <property type="term" value="P:carbohydrate metabolic process"/>
    <property type="evidence" value="ECO:0007669"/>
    <property type="project" value="InterPro"/>
</dbReference>
<comment type="caution">
    <text evidence="1">The sequence shown here is derived from an EMBL/GenBank/DDBJ whole genome shotgun (WGS) entry which is preliminary data.</text>
</comment>
<name>A0A502C6Q1_9SPHN</name>
<dbReference type="EMBL" id="RCZK01000015">
    <property type="protein sequence ID" value="TPG08472.1"/>
    <property type="molecule type" value="Genomic_DNA"/>
</dbReference>